<organism evidence="2 3">
    <name type="scientific">Saxophila tyrrhenica</name>
    <dbReference type="NCBI Taxonomy" id="1690608"/>
    <lineage>
        <taxon>Eukaryota</taxon>
        <taxon>Fungi</taxon>
        <taxon>Dikarya</taxon>
        <taxon>Ascomycota</taxon>
        <taxon>Pezizomycotina</taxon>
        <taxon>Dothideomycetes</taxon>
        <taxon>Dothideomycetidae</taxon>
        <taxon>Mycosphaerellales</taxon>
        <taxon>Extremaceae</taxon>
        <taxon>Saxophila</taxon>
    </lineage>
</organism>
<feature type="compositionally biased region" description="Basic residues" evidence="1">
    <location>
        <begin position="56"/>
        <end position="65"/>
    </location>
</feature>
<sequence>MAQYPAYPPPQVHPGMGMAAGSYGQPQFNFGHYPGPGMHHFVGQGSPPGETTNPRTLKKKARKAKWREARRREQEGGMRLGNPQQPPIDEDEQRQRQMRNNRERRREPSEDAEVADMARNLNELQAEVRRLREEQVAIQREAETSGWMAGAQGREIDPQSHAPELSMRQNGQLLHWPNRLIYAATGTVNRGAIQPIMGHNQRHQEFWDADREPGSGPPVIGRSQRRQDLWDAEEEMSLSPIPDPRG</sequence>
<gene>
    <name evidence="2" type="ORF">LTR77_008585</name>
</gene>
<comment type="caution">
    <text evidence="2">The sequence shown here is derived from an EMBL/GenBank/DDBJ whole genome shotgun (WGS) entry which is preliminary data.</text>
</comment>
<dbReference type="Proteomes" id="UP001337655">
    <property type="component" value="Unassembled WGS sequence"/>
</dbReference>
<accession>A0AAV9P1C6</accession>
<feature type="compositionally biased region" description="Basic and acidic residues" evidence="1">
    <location>
        <begin position="100"/>
        <end position="109"/>
    </location>
</feature>
<feature type="region of interest" description="Disordered" evidence="1">
    <location>
        <begin position="208"/>
        <end position="246"/>
    </location>
</feature>
<name>A0AAV9P1C6_9PEZI</name>
<protein>
    <submittedName>
        <fullName evidence="2">Uncharacterized protein</fullName>
    </submittedName>
</protein>
<evidence type="ECO:0000313" key="2">
    <source>
        <dbReference type="EMBL" id="KAK5166324.1"/>
    </source>
</evidence>
<dbReference type="AlphaFoldDB" id="A0AAV9P1C6"/>
<keyword evidence="3" id="KW-1185">Reference proteome</keyword>
<feature type="compositionally biased region" description="Pro residues" evidence="1">
    <location>
        <begin position="1"/>
        <end position="12"/>
    </location>
</feature>
<proteinExistence type="predicted"/>
<feature type="region of interest" description="Disordered" evidence="1">
    <location>
        <begin position="30"/>
        <end position="115"/>
    </location>
</feature>
<evidence type="ECO:0000256" key="1">
    <source>
        <dbReference type="SAM" id="MobiDB-lite"/>
    </source>
</evidence>
<feature type="region of interest" description="Disordered" evidence="1">
    <location>
        <begin position="1"/>
        <end position="20"/>
    </location>
</feature>
<feature type="compositionally biased region" description="Basic and acidic residues" evidence="1">
    <location>
        <begin position="66"/>
        <end position="76"/>
    </location>
</feature>
<evidence type="ECO:0000313" key="3">
    <source>
        <dbReference type="Proteomes" id="UP001337655"/>
    </source>
</evidence>
<dbReference type="EMBL" id="JAVRRT010000014">
    <property type="protein sequence ID" value="KAK5166324.1"/>
    <property type="molecule type" value="Genomic_DNA"/>
</dbReference>
<dbReference type="RefSeq" id="XP_064656277.1">
    <property type="nucleotide sequence ID" value="XM_064805817.1"/>
</dbReference>
<dbReference type="GeneID" id="89929918"/>
<reference evidence="2 3" key="1">
    <citation type="submission" date="2023-08" db="EMBL/GenBank/DDBJ databases">
        <title>Black Yeasts Isolated from many extreme environments.</title>
        <authorList>
            <person name="Coleine C."/>
            <person name="Stajich J.E."/>
            <person name="Selbmann L."/>
        </authorList>
    </citation>
    <scope>NUCLEOTIDE SEQUENCE [LARGE SCALE GENOMIC DNA]</scope>
    <source>
        <strain evidence="2 3">CCFEE 5935</strain>
    </source>
</reference>